<sequence length="101" mass="11813">MPHILEMPCFKIKDGVSEADFLRAHEKFNREFMSKQKGYVSHSLIRNGAKWFDVAVWDSVASKQKAYIDIYKYDGIEEYMSFIDQEGTDDDIPLYTVVTTY</sequence>
<dbReference type="InterPro" id="IPR011008">
    <property type="entry name" value="Dimeric_a/b-barrel"/>
</dbReference>
<accession>A0A9X1MWJ1</accession>
<protein>
    <recommendedName>
        <fullName evidence="3">ABM domain-containing protein</fullName>
    </recommendedName>
</protein>
<proteinExistence type="predicted"/>
<dbReference type="SUPFAM" id="SSF54909">
    <property type="entry name" value="Dimeric alpha+beta barrel"/>
    <property type="match status" value="1"/>
</dbReference>
<evidence type="ECO:0008006" key="3">
    <source>
        <dbReference type="Google" id="ProtNLM"/>
    </source>
</evidence>
<dbReference type="Gene3D" id="3.30.70.100">
    <property type="match status" value="1"/>
</dbReference>
<name>A0A9X1MWJ1_9GAMM</name>
<dbReference type="Proteomes" id="UP001139171">
    <property type="component" value="Unassembled WGS sequence"/>
</dbReference>
<dbReference type="EMBL" id="JAJNAG010000008">
    <property type="protein sequence ID" value="MCD1125505.1"/>
    <property type="molecule type" value="Genomic_DNA"/>
</dbReference>
<evidence type="ECO:0000313" key="2">
    <source>
        <dbReference type="Proteomes" id="UP001139171"/>
    </source>
</evidence>
<reference evidence="1" key="1">
    <citation type="submission" date="2021-11" db="EMBL/GenBank/DDBJ databases">
        <title>Jinshanibacter sp. isolated from one year old Eriocheir sinensis.</title>
        <authorList>
            <person name="Li J.-Y."/>
            <person name="He W."/>
            <person name="Gao T.-H."/>
        </authorList>
    </citation>
    <scope>NUCLEOTIDE SEQUENCE</scope>
    <source>
        <strain evidence="1">LJY008</strain>
    </source>
</reference>
<comment type="caution">
    <text evidence="1">The sequence shown here is derived from an EMBL/GenBank/DDBJ whole genome shotgun (WGS) entry which is preliminary data.</text>
</comment>
<keyword evidence="2" id="KW-1185">Reference proteome</keyword>
<evidence type="ECO:0000313" key="1">
    <source>
        <dbReference type="EMBL" id="MCD1125505.1"/>
    </source>
</evidence>
<dbReference type="AlphaFoldDB" id="A0A9X1MWJ1"/>
<organism evidence="1 2">
    <name type="scientific">Limnobaculum eriocheiris</name>
    <dbReference type="NCBI Taxonomy" id="2897391"/>
    <lineage>
        <taxon>Bacteria</taxon>
        <taxon>Pseudomonadati</taxon>
        <taxon>Pseudomonadota</taxon>
        <taxon>Gammaproteobacteria</taxon>
        <taxon>Enterobacterales</taxon>
        <taxon>Budviciaceae</taxon>
        <taxon>Limnobaculum</taxon>
    </lineage>
</organism>
<dbReference type="RefSeq" id="WP_230608501.1">
    <property type="nucleotide sequence ID" value="NZ_JAJNAG010000008.1"/>
</dbReference>
<gene>
    <name evidence="1" type="ORF">LPW36_05685</name>
</gene>